<dbReference type="Proteomes" id="UP000281771">
    <property type="component" value="Unassembled WGS sequence"/>
</dbReference>
<dbReference type="PANTHER" id="PTHR30619:SF1">
    <property type="entry name" value="RECOMBINATION PROTEIN 2"/>
    <property type="match status" value="1"/>
</dbReference>
<keyword evidence="2" id="KW-1003">Cell membrane</keyword>
<dbReference type="Pfam" id="PF13567">
    <property type="entry name" value="DUF4131"/>
    <property type="match status" value="1"/>
</dbReference>
<keyword evidence="5 6" id="KW-0472">Membrane</keyword>
<feature type="transmembrane region" description="Helical" evidence="6">
    <location>
        <begin position="443"/>
        <end position="460"/>
    </location>
</feature>
<sequence length="746" mass="84900">MSQWIKKSPIPAIQLAILVLASYFLIYRLSVLTGLIFFFLLFRLFHQYGKKVALKTLPILLMFLVLFVGHIIKTRLDEKSIPSNISKLELIPDSLRIKGDRLSFQATSDGRKYQAFYQLKSQEEQNYFQKMDDLVVLTVKAEVSQPETARNFNGFDYRAYLQTREIYALVEISDILSIQVRQSRYPMDWILLARRKSLLYIANIFPAPMRHYMSGLLFGELDTDFEEMEDIYSRLGIIHLFALSGMQVGFFIDKLRYLLLRFGLKQETVDKIQILFSIFYAGMTGLSISVIRSLVQKTLGNMGLRGLDNMAMTLAVCYVLMPHFLLSAGGVLSFAYAFLLSVFDFEKLTMSKRILVESLAISFGIFPVLIFYFYSFQPLSILLTLAFSIIFDVVLLPLLSVLFLLSPIMVVTQVNVLFVWLEKVIVWISDRNNFSLVFGKPEAVVLLGLMVIFALIYDFFHRKKIVIGLSCLSILLLFLTKQPLTNEVTMVDVGQGDSILLRDAQGKTILIDVGGRPEFGAKEQWQKRRYEANAKRTLIPYLKSRGIGKIDQLVLTHTDTDHVGDMEVVAREIHIGEILVSPGSLTDRTFVQRLRDLRVPVRAIQVGEQLTIMGSRLHVLYPFGPGDGGNNDSIVLYGQLLNKNFLFTGDLEEAGEEALIVTYPKLPVDVLKAGHHGSKGSSTEVFLDHIQPKLALLSAGRDNRYKHPHQETLDRLSERKIASLRTDQQGAIRFIGWKNWRVETVK</sequence>
<evidence type="ECO:0000259" key="7">
    <source>
        <dbReference type="SMART" id="SM00849"/>
    </source>
</evidence>
<feature type="domain" description="Metallo-beta-lactamase" evidence="7">
    <location>
        <begin position="495"/>
        <end position="701"/>
    </location>
</feature>
<dbReference type="NCBIfam" id="TIGR00361">
    <property type="entry name" value="ComEC_Rec2"/>
    <property type="match status" value="1"/>
</dbReference>
<gene>
    <name evidence="8" type="ORF">EII38_02720</name>
</gene>
<dbReference type="AlphaFoldDB" id="A0A3P1VG47"/>
<name>A0A3P1VG47_9STRE</name>
<feature type="transmembrane region" description="Helical" evidence="6">
    <location>
        <begin position="381"/>
        <end position="405"/>
    </location>
</feature>
<dbReference type="PANTHER" id="PTHR30619">
    <property type="entry name" value="DNA INTERNALIZATION/COMPETENCE PROTEIN COMEC/REC2"/>
    <property type="match status" value="1"/>
</dbReference>
<feature type="transmembrane region" description="Helical" evidence="6">
    <location>
        <begin position="231"/>
        <end position="252"/>
    </location>
</feature>
<dbReference type="NCBIfam" id="TIGR00360">
    <property type="entry name" value="ComEC_N-term"/>
    <property type="match status" value="1"/>
</dbReference>
<dbReference type="Gene3D" id="3.60.15.10">
    <property type="entry name" value="Ribonuclease Z/Hydroxyacylglutathione hydrolase-like"/>
    <property type="match status" value="1"/>
</dbReference>
<evidence type="ECO:0000313" key="8">
    <source>
        <dbReference type="EMBL" id="RRD32668.1"/>
    </source>
</evidence>
<protein>
    <submittedName>
        <fullName evidence="8">DNA internalization-related competence protein ComEC/Rec2</fullName>
    </submittedName>
</protein>
<dbReference type="CDD" id="cd07731">
    <property type="entry name" value="ComA-like_MBL-fold"/>
    <property type="match status" value="1"/>
</dbReference>
<feature type="transmembrane region" description="Helical" evidence="6">
    <location>
        <begin position="410"/>
        <end position="428"/>
    </location>
</feature>
<dbReference type="RefSeq" id="WP_124775815.1">
    <property type="nucleotide sequence ID" value="NZ_RQZA01000001.1"/>
</dbReference>
<dbReference type="GO" id="GO:0030420">
    <property type="term" value="P:establishment of competence for transformation"/>
    <property type="evidence" value="ECO:0007669"/>
    <property type="project" value="InterPro"/>
</dbReference>
<feature type="transmembrane region" description="Helical" evidence="6">
    <location>
        <begin position="272"/>
        <end position="291"/>
    </location>
</feature>
<dbReference type="InterPro" id="IPR052159">
    <property type="entry name" value="Competence_DNA_uptake"/>
</dbReference>
<feature type="transmembrane region" description="Helical" evidence="6">
    <location>
        <begin position="52"/>
        <end position="72"/>
    </location>
</feature>
<dbReference type="SUPFAM" id="SSF56281">
    <property type="entry name" value="Metallo-hydrolase/oxidoreductase"/>
    <property type="match status" value="1"/>
</dbReference>
<keyword evidence="3 6" id="KW-0812">Transmembrane</keyword>
<evidence type="ECO:0000256" key="6">
    <source>
        <dbReference type="SAM" id="Phobius"/>
    </source>
</evidence>
<evidence type="ECO:0000256" key="1">
    <source>
        <dbReference type="ARBA" id="ARBA00004651"/>
    </source>
</evidence>
<dbReference type="STRING" id="1123309.GCA_000377005_01753"/>
<feature type="transmembrane region" description="Helical" evidence="6">
    <location>
        <begin position="311"/>
        <end position="342"/>
    </location>
</feature>
<comment type="subcellular location">
    <subcellularLocation>
        <location evidence="1">Cell membrane</location>
        <topology evidence="1">Multi-pass membrane protein</topology>
    </subcellularLocation>
</comment>
<dbReference type="SMART" id="SM00849">
    <property type="entry name" value="Lactamase_B"/>
    <property type="match status" value="1"/>
</dbReference>
<evidence type="ECO:0000256" key="2">
    <source>
        <dbReference type="ARBA" id="ARBA00022475"/>
    </source>
</evidence>
<dbReference type="InterPro" id="IPR025405">
    <property type="entry name" value="DUF4131"/>
</dbReference>
<feature type="transmembrane region" description="Helical" evidence="6">
    <location>
        <begin position="354"/>
        <end position="375"/>
    </location>
</feature>
<accession>A0A3P1VG47</accession>
<dbReference type="InterPro" id="IPR004477">
    <property type="entry name" value="ComEC_N"/>
</dbReference>
<keyword evidence="4 6" id="KW-1133">Transmembrane helix</keyword>
<dbReference type="InterPro" id="IPR001279">
    <property type="entry name" value="Metallo-B-lactamas"/>
</dbReference>
<evidence type="ECO:0000256" key="4">
    <source>
        <dbReference type="ARBA" id="ARBA00022989"/>
    </source>
</evidence>
<dbReference type="Pfam" id="PF00753">
    <property type="entry name" value="Lactamase_B"/>
    <property type="match status" value="1"/>
</dbReference>
<comment type="caution">
    <text evidence="8">The sequence shown here is derived from an EMBL/GenBank/DDBJ whole genome shotgun (WGS) entry which is preliminary data.</text>
</comment>
<proteinExistence type="predicted"/>
<dbReference type="EMBL" id="RQZA01000001">
    <property type="protein sequence ID" value="RRD32668.1"/>
    <property type="molecule type" value="Genomic_DNA"/>
</dbReference>
<dbReference type="GO" id="GO:0005886">
    <property type="term" value="C:plasma membrane"/>
    <property type="evidence" value="ECO:0007669"/>
    <property type="project" value="UniProtKB-SubCell"/>
</dbReference>
<dbReference type="InterPro" id="IPR004797">
    <property type="entry name" value="Competence_ComEC/Rec2"/>
</dbReference>
<dbReference type="InterPro" id="IPR035681">
    <property type="entry name" value="ComA-like_MBL"/>
</dbReference>
<evidence type="ECO:0000313" key="9">
    <source>
        <dbReference type="Proteomes" id="UP000281771"/>
    </source>
</evidence>
<dbReference type="InterPro" id="IPR036866">
    <property type="entry name" value="RibonucZ/Hydroxyglut_hydro"/>
</dbReference>
<dbReference type="Pfam" id="PF03772">
    <property type="entry name" value="Competence"/>
    <property type="match status" value="1"/>
</dbReference>
<evidence type="ECO:0000256" key="3">
    <source>
        <dbReference type="ARBA" id="ARBA00022692"/>
    </source>
</evidence>
<reference evidence="8 9" key="1">
    <citation type="submission" date="2018-11" db="EMBL/GenBank/DDBJ databases">
        <title>Genomes From Bacteria Associated with the Canine Oral Cavity: a Test Case for Automated Genome-Based Taxonomic Assignment.</title>
        <authorList>
            <person name="Coil D.A."/>
            <person name="Jospin G."/>
            <person name="Darling A.E."/>
            <person name="Wallis C."/>
            <person name="Davis I.J."/>
            <person name="Harris S."/>
            <person name="Eisen J.A."/>
            <person name="Holcombe L.J."/>
            <person name="O'Flynn C."/>
        </authorList>
    </citation>
    <scope>NUCLEOTIDE SEQUENCE [LARGE SCALE GENOMIC DNA]</scope>
    <source>
        <strain evidence="8 9">OH4621_COT-116</strain>
    </source>
</reference>
<organism evidence="8 9">
    <name type="scientific">Streptococcus minor</name>
    <dbReference type="NCBI Taxonomy" id="229549"/>
    <lineage>
        <taxon>Bacteria</taxon>
        <taxon>Bacillati</taxon>
        <taxon>Bacillota</taxon>
        <taxon>Bacilli</taxon>
        <taxon>Lactobacillales</taxon>
        <taxon>Streptococcaceae</taxon>
        <taxon>Streptococcus</taxon>
    </lineage>
</organism>
<evidence type="ECO:0000256" key="5">
    <source>
        <dbReference type="ARBA" id="ARBA00023136"/>
    </source>
</evidence>
<keyword evidence="9" id="KW-1185">Reference proteome</keyword>
<feature type="transmembrane region" description="Helical" evidence="6">
    <location>
        <begin position="12"/>
        <end position="40"/>
    </location>
</feature>